<evidence type="ECO:0000313" key="2">
    <source>
        <dbReference type="Proteomes" id="UP000004756"/>
    </source>
</evidence>
<organism evidence="1 2">
    <name type="scientific">[Clostridium] asparagiforme DSM 15981</name>
    <dbReference type="NCBI Taxonomy" id="518636"/>
    <lineage>
        <taxon>Bacteria</taxon>
        <taxon>Bacillati</taxon>
        <taxon>Bacillota</taxon>
        <taxon>Clostridia</taxon>
        <taxon>Lachnospirales</taxon>
        <taxon>Lachnospiraceae</taxon>
        <taxon>Enterocloster</taxon>
    </lineage>
</organism>
<dbReference type="Proteomes" id="UP000004756">
    <property type="component" value="Unassembled WGS sequence"/>
</dbReference>
<reference evidence="1 2" key="2">
    <citation type="submission" date="2009-02" db="EMBL/GenBank/DDBJ databases">
        <title>Draft genome sequence of Clostridium asparagiforme (DSM 15981).</title>
        <authorList>
            <person name="Sudarsanam P."/>
            <person name="Ley R."/>
            <person name="Guruge J."/>
            <person name="Turnbaugh P.J."/>
            <person name="Mahowald M."/>
            <person name="Liep D."/>
            <person name="Gordon J."/>
        </authorList>
    </citation>
    <scope>NUCLEOTIDE SEQUENCE [LARGE SCALE GENOMIC DNA]</scope>
    <source>
        <strain evidence="1 2">DSM 15981</strain>
    </source>
</reference>
<gene>
    <name evidence="1" type="ORF">CLOSTASPAR_05341</name>
</gene>
<keyword evidence="2" id="KW-1185">Reference proteome</keyword>
<dbReference type="AlphaFoldDB" id="C0D7U4"/>
<proteinExistence type="predicted"/>
<sequence length="47" mass="5478">MFFFDFLRCSFILFCIHVKPMVLFLKLQGLVIVVSEAGLFCTSTMKR</sequence>
<name>C0D7U4_9FIRM</name>
<evidence type="ECO:0000313" key="1">
    <source>
        <dbReference type="EMBL" id="EEG52603.1"/>
    </source>
</evidence>
<reference evidence="1 2" key="1">
    <citation type="submission" date="2009-01" db="EMBL/GenBank/DDBJ databases">
        <authorList>
            <person name="Fulton L."/>
            <person name="Clifton S."/>
            <person name="Fulton B."/>
            <person name="Xu J."/>
            <person name="Minx P."/>
            <person name="Pepin K.H."/>
            <person name="Johnson M."/>
            <person name="Bhonagiri V."/>
            <person name="Nash W.E."/>
            <person name="Mardis E.R."/>
            <person name="Wilson R.K."/>
        </authorList>
    </citation>
    <scope>NUCLEOTIDE SEQUENCE [LARGE SCALE GENOMIC DNA]</scope>
    <source>
        <strain evidence="1 2">DSM 15981</strain>
    </source>
</reference>
<dbReference type="HOGENOM" id="CLU_3166289_0_0_9"/>
<accession>C0D7U4</accession>
<comment type="caution">
    <text evidence="1">The sequence shown here is derived from an EMBL/GenBank/DDBJ whole genome shotgun (WGS) entry which is preliminary data.</text>
</comment>
<protein>
    <submittedName>
        <fullName evidence="1">Uncharacterized protein</fullName>
    </submittedName>
</protein>
<dbReference type="EMBL" id="ACCJ01000440">
    <property type="protein sequence ID" value="EEG52603.1"/>
    <property type="molecule type" value="Genomic_DNA"/>
</dbReference>